<comment type="similarity">
    <text evidence="1">Belongs to the phD/YefM antitoxin family.</text>
</comment>
<evidence type="ECO:0000313" key="3">
    <source>
        <dbReference type="Proteomes" id="UP000179233"/>
    </source>
</evidence>
<evidence type="ECO:0000256" key="1">
    <source>
        <dbReference type="ARBA" id="ARBA00009981"/>
    </source>
</evidence>
<protein>
    <recommendedName>
        <fullName evidence="4">Antitoxin</fullName>
    </recommendedName>
</protein>
<evidence type="ECO:0000313" key="2">
    <source>
        <dbReference type="EMBL" id="OGY18712.1"/>
    </source>
</evidence>
<dbReference type="SUPFAM" id="SSF143120">
    <property type="entry name" value="YefM-like"/>
    <property type="match status" value="1"/>
</dbReference>
<dbReference type="Proteomes" id="UP000179233">
    <property type="component" value="Unassembled WGS sequence"/>
</dbReference>
<reference evidence="2 3" key="1">
    <citation type="journal article" date="2016" name="Nat. Commun.">
        <title>Thousands of microbial genomes shed light on interconnected biogeochemical processes in an aquifer system.</title>
        <authorList>
            <person name="Anantharaman K."/>
            <person name="Brown C.T."/>
            <person name="Hug L.A."/>
            <person name="Sharon I."/>
            <person name="Castelle C.J."/>
            <person name="Probst A.J."/>
            <person name="Thomas B.C."/>
            <person name="Singh A."/>
            <person name="Wilkins M.J."/>
            <person name="Karaoz U."/>
            <person name="Brodie E.L."/>
            <person name="Williams K.H."/>
            <person name="Hubbard S.S."/>
            <person name="Banfield J.F."/>
        </authorList>
    </citation>
    <scope>NUCLEOTIDE SEQUENCE [LARGE SCALE GENOMIC DNA]</scope>
</reference>
<dbReference type="AlphaFoldDB" id="A0A1G1VTK3"/>
<accession>A0A1G1VTK3</accession>
<organism evidence="2 3">
    <name type="scientific">Candidatus Chisholmbacteria bacterium RIFCSPHIGHO2_01_FULL_52_32</name>
    <dbReference type="NCBI Taxonomy" id="1797591"/>
    <lineage>
        <taxon>Bacteria</taxon>
        <taxon>Candidatus Chisholmiibacteriota</taxon>
    </lineage>
</organism>
<dbReference type="InterPro" id="IPR036165">
    <property type="entry name" value="YefM-like_sf"/>
</dbReference>
<comment type="caution">
    <text evidence="2">The sequence shown here is derived from an EMBL/GenBank/DDBJ whole genome shotgun (WGS) entry which is preliminary data.</text>
</comment>
<proteinExistence type="inferred from homology"/>
<sequence>MIQQVFGIKQFQTQLPAIAKKIREVGGHYLVTNRNQPSLVALPFEDYKAIEDILLELNSPSLKREIRRGRKEYQKGKARPFRDIIKENE</sequence>
<evidence type="ECO:0008006" key="4">
    <source>
        <dbReference type="Google" id="ProtNLM"/>
    </source>
</evidence>
<gene>
    <name evidence="2" type="ORF">A2786_04430</name>
</gene>
<dbReference type="EMBL" id="MHCJ01000003">
    <property type="protein sequence ID" value="OGY18712.1"/>
    <property type="molecule type" value="Genomic_DNA"/>
</dbReference>
<name>A0A1G1VTK3_9BACT</name>